<protein>
    <submittedName>
        <fullName evidence="7">Efflux ABC transporter, permease protein</fullName>
    </submittedName>
</protein>
<dbReference type="PROSITE" id="PS51012">
    <property type="entry name" value="ABC_TM2"/>
    <property type="match status" value="1"/>
</dbReference>
<comment type="subcellular location">
    <subcellularLocation>
        <location evidence="1">Membrane</location>
        <topology evidence="1">Multi-pass membrane protein</topology>
    </subcellularLocation>
</comment>
<dbReference type="PIRSF" id="PIRSF006648">
    <property type="entry name" value="DrrB"/>
    <property type="match status" value="1"/>
</dbReference>
<keyword evidence="3 5" id="KW-1133">Transmembrane helix</keyword>
<gene>
    <name evidence="7" type="ORF">MNBD_ALPHA11-1166</name>
</gene>
<keyword evidence="4 5" id="KW-0472">Membrane</keyword>
<keyword evidence="2 5" id="KW-0812">Transmembrane</keyword>
<dbReference type="InterPro" id="IPR047817">
    <property type="entry name" value="ABC2_TM_bact-type"/>
</dbReference>
<feature type="transmembrane region" description="Helical" evidence="5">
    <location>
        <begin position="170"/>
        <end position="189"/>
    </location>
</feature>
<evidence type="ECO:0000256" key="3">
    <source>
        <dbReference type="ARBA" id="ARBA00022989"/>
    </source>
</evidence>
<evidence type="ECO:0000313" key="7">
    <source>
        <dbReference type="EMBL" id="VAW19297.1"/>
    </source>
</evidence>
<dbReference type="GO" id="GO:0140359">
    <property type="term" value="F:ABC-type transporter activity"/>
    <property type="evidence" value="ECO:0007669"/>
    <property type="project" value="InterPro"/>
</dbReference>
<feature type="transmembrane region" description="Helical" evidence="5">
    <location>
        <begin position="228"/>
        <end position="249"/>
    </location>
</feature>
<dbReference type="InterPro" id="IPR051784">
    <property type="entry name" value="Nod_factor_ABC_transporter"/>
</dbReference>
<dbReference type="EMBL" id="UOEQ01000209">
    <property type="protein sequence ID" value="VAW19297.1"/>
    <property type="molecule type" value="Genomic_DNA"/>
</dbReference>
<dbReference type="Pfam" id="PF01061">
    <property type="entry name" value="ABC2_membrane"/>
    <property type="match status" value="1"/>
</dbReference>
<proteinExistence type="predicted"/>
<dbReference type="PANTHER" id="PTHR43229">
    <property type="entry name" value="NODULATION PROTEIN J"/>
    <property type="match status" value="1"/>
</dbReference>
<feature type="transmembrane region" description="Helical" evidence="5">
    <location>
        <begin position="138"/>
        <end position="158"/>
    </location>
</feature>
<dbReference type="InterPro" id="IPR000412">
    <property type="entry name" value="ABC_2_transport"/>
</dbReference>
<accession>A0A3B0U0S1</accession>
<evidence type="ECO:0000256" key="4">
    <source>
        <dbReference type="ARBA" id="ARBA00023136"/>
    </source>
</evidence>
<feature type="transmembrane region" description="Helical" evidence="5">
    <location>
        <begin position="61"/>
        <end position="84"/>
    </location>
</feature>
<name>A0A3B0U0S1_9ZZZZ</name>
<dbReference type="PRINTS" id="PR00164">
    <property type="entry name" value="ABC2TRNSPORT"/>
</dbReference>
<feature type="transmembrane region" description="Helical" evidence="5">
    <location>
        <begin position="24"/>
        <end position="49"/>
    </location>
</feature>
<sequence length="254" mass="27502">MKQYFSDSYVVFLRSMTLSLQNPIWVLVSIIQPILYLALFGPLLVQVAGVPGFPAGDAWQVFVPGILVQLAMFGSLFVGFGIVAEWRSGVIDRMLVSPASKNALITGRVLRDVIMLIVQSIILIGVAFLFGLRIGPGAIFASVVLVGMLGAAFSYFSYAAGLWLKSEDVLAPMINSIALPLMLLSGILLPMSLAPRWLQIVSDFNPIKHVVEALRAVFRGEYLNFETILGLFLALSVLGVAAFVGNLAIKSQAR</sequence>
<dbReference type="InterPro" id="IPR013525">
    <property type="entry name" value="ABC2_TM"/>
</dbReference>
<reference evidence="7" key="1">
    <citation type="submission" date="2018-06" db="EMBL/GenBank/DDBJ databases">
        <authorList>
            <person name="Zhirakovskaya E."/>
        </authorList>
    </citation>
    <scope>NUCLEOTIDE SEQUENCE</scope>
</reference>
<feature type="transmembrane region" description="Helical" evidence="5">
    <location>
        <begin position="113"/>
        <end position="132"/>
    </location>
</feature>
<dbReference type="GO" id="GO:0043190">
    <property type="term" value="C:ATP-binding cassette (ABC) transporter complex"/>
    <property type="evidence" value="ECO:0007669"/>
    <property type="project" value="InterPro"/>
</dbReference>
<feature type="domain" description="ABC transmembrane type-2" evidence="6">
    <location>
        <begin position="24"/>
        <end position="252"/>
    </location>
</feature>
<dbReference type="AlphaFoldDB" id="A0A3B0U0S1"/>
<dbReference type="PANTHER" id="PTHR43229:SF3">
    <property type="entry name" value="ABC-TYPE MULTIDRUG TRANSPORT SYSTEM, PERMEASE COMPONENT"/>
    <property type="match status" value="1"/>
</dbReference>
<evidence type="ECO:0000256" key="1">
    <source>
        <dbReference type="ARBA" id="ARBA00004141"/>
    </source>
</evidence>
<evidence type="ECO:0000259" key="6">
    <source>
        <dbReference type="PROSITE" id="PS51012"/>
    </source>
</evidence>
<organism evidence="7">
    <name type="scientific">hydrothermal vent metagenome</name>
    <dbReference type="NCBI Taxonomy" id="652676"/>
    <lineage>
        <taxon>unclassified sequences</taxon>
        <taxon>metagenomes</taxon>
        <taxon>ecological metagenomes</taxon>
    </lineage>
</organism>
<evidence type="ECO:0000256" key="2">
    <source>
        <dbReference type="ARBA" id="ARBA00022692"/>
    </source>
</evidence>
<evidence type="ECO:0000256" key="5">
    <source>
        <dbReference type="SAM" id="Phobius"/>
    </source>
</evidence>